<proteinExistence type="predicted"/>
<dbReference type="AlphaFoldDB" id="A0A2U3B826"/>
<dbReference type="Proteomes" id="UP000245362">
    <property type="component" value="Unassembled WGS sequence"/>
</dbReference>
<sequence length="646" mass="71677">MKKRLLAIAMTFLLLILLAVAGLYWALQGPYASRLMNLTLAQYSDASITVQEASITFPDHISLHGIQVTASGSDQPLAIESADIWINRASFTQITPIVDSVILSGLSLQSGFPGFLPPLISSIRQQSEIHQIAISGFDYADETFLIRDGDIQIKAPRLPPETFQLPYGTIQFSASQLYWQGEALNNLLIDGDYLPDHKSVIYGLSFDWRGGKLSGQAEQSDEGWSLVNATISSLHLDAEQSQKSLTLTTQEHHPFESLSRINSLDILNSSFSIDGVTLTNLDLSAEQLNWPFEFQSQTGGTLSMNAESIRVMDQQLLDPALQLHFTDDGWLLDHFTADYREGQVQARGIFTPHSAHLAELNINGVKWFAETESDTRFIHPLLRPIQQLTIDQLEIKYSQFIQLAQQPSWQLSGFSAEGNQLELIRDKQPGLWNGQLSLRANNASFDTVLTEQPLIRMQSTEGKWQLTQAILPLENGLIEAWGQYDFHQLSQPWQLEISADGLPFSLFADRLPKSYGELQAITEFELTASGLAGDKLMLNHSLSGNLQGSLRDSVLITTPSEDSLITQPVTISAVHIAANRGRLTLNPVTLADTVNGDNHQLTGKLNGHLDLVKPEEGTLQLQLNEPCLQSVFDLLKNTEQHTQLCD</sequence>
<dbReference type="Pfam" id="PF05170">
    <property type="entry name" value="AsmA"/>
    <property type="match status" value="1"/>
</dbReference>
<reference evidence="2 3" key="1">
    <citation type="submission" date="2018-05" db="EMBL/GenBank/DDBJ databases">
        <title>Vibrio limimaris sp. nov., isolated from marine sediment.</title>
        <authorList>
            <person name="Li C.-M."/>
        </authorList>
    </citation>
    <scope>NUCLEOTIDE SEQUENCE [LARGE SCALE GENOMIC DNA]</scope>
    <source>
        <strain evidence="2 3">E4404</strain>
    </source>
</reference>
<protein>
    <recommendedName>
        <fullName evidence="1">AsmA domain-containing protein</fullName>
    </recommendedName>
</protein>
<name>A0A2U3B826_9VIBR</name>
<accession>A0A2U3B826</accession>
<dbReference type="RefSeq" id="WP_109320075.1">
    <property type="nucleotide sequence ID" value="NZ_QFWT01000006.1"/>
</dbReference>
<evidence type="ECO:0000313" key="2">
    <source>
        <dbReference type="EMBL" id="PWI32956.1"/>
    </source>
</evidence>
<dbReference type="InterPro" id="IPR007844">
    <property type="entry name" value="AsmA"/>
</dbReference>
<comment type="caution">
    <text evidence="2">The sequence shown here is derived from an EMBL/GenBank/DDBJ whole genome shotgun (WGS) entry which is preliminary data.</text>
</comment>
<evidence type="ECO:0000259" key="1">
    <source>
        <dbReference type="Pfam" id="PF05170"/>
    </source>
</evidence>
<evidence type="ECO:0000313" key="3">
    <source>
        <dbReference type="Proteomes" id="UP000245362"/>
    </source>
</evidence>
<keyword evidence="3" id="KW-1185">Reference proteome</keyword>
<gene>
    <name evidence="2" type="ORF">DI392_11605</name>
</gene>
<feature type="domain" description="AsmA" evidence="1">
    <location>
        <begin position="149"/>
        <end position="586"/>
    </location>
</feature>
<dbReference type="EMBL" id="QFWT01000006">
    <property type="protein sequence ID" value="PWI32956.1"/>
    <property type="molecule type" value="Genomic_DNA"/>
</dbReference>
<dbReference type="OrthoDB" id="5912765at2"/>
<organism evidence="2 3">
    <name type="scientific">Vibrio albus</name>
    <dbReference type="NCBI Taxonomy" id="2200953"/>
    <lineage>
        <taxon>Bacteria</taxon>
        <taxon>Pseudomonadati</taxon>
        <taxon>Pseudomonadota</taxon>
        <taxon>Gammaproteobacteria</taxon>
        <taxon>Vibrionales</taxon>
        <taxon>Vibrionaceae</taxon>
        <taxon>Vibrio</taxon>
    </lineage>
</organism>